<evidence type="ECO:0000313" key="2">
    <source>
        <dbReference type="Proteomes" id="UP001595722"/>
    </source>
</evidence>
<dbReference type="InterPro" id="IPR010260">
    <property type="entry name" value="AlpA"/>
</dbReference>
<dbReference type="Pfam" id="PF05930">
    <property type="entry name" value="Phage_AlpA"/>
    <property type="match status" value="1"/>
</dbReference>
<keyword evidence="2" id="KW-1185">Reference proteome</keyword>
<reference evidence="2" key="1">
    <citation type="journal article" date="2019" name="Int. J. Syst. Evol. Microbiol.">
        <title>The Global Catalogue of Microorganisms (GCM) 10K type strain sequencing project: providing services to taxonomists for standard genome sequencing and annotation.</title>
        <authorList>
            <consortium name="The Broad Institute Genomics Platform"/>
            <consortium name="The Broad Institute Genome Sequencing Center for Infectious Disease"/>
            <person name="Wu L."/>
            <person name="Ma J."/>
        </authorList>
    </citation>
    <scope>NUCLEOTIDE SEQUENCE [LARGE SCALE GENOMIC DNA]</scope>
    <source>
        <strain evidence="2">KCTC 42424</strain>
    </source>
</reference>
<name>A0ABV7VX21_9GAMM</name>
<dbReference type="SUPFAM" id="SSF46955">
    <property type="entry name" value="Putative DNA-binding domain"/>
    <property type="match status" value="1"/>
</dbReference>
<sequence>MKILKLKEVMDCTALARSTIYKYISEDFFPKPIPLGTRSVGWLESEVEEWILARVAERDEAA</sequence>
<accession>A0ABV7VX21</accession>
<dbReference type="InterPro" id="IPR052931">
    <property type="entry name" value="Prophage_regulatory_activator"/>
</dbReference>
<dbReference type="RefSeq" id="WP_376867757.1">
    <property type="nucleotide sequence ID" value="NZ_JBHRYB010000014.1"/>
</dbReference>
<dbReference type="Gene3D" id="1.10.238.160">
    <property type="match status" value="1"/>
</dbReference>
<dbReference type="PANTHER" id="PTHR36154:SF1">
    <property type="entry name" value="DNA-BINDING TRANSCRIPTIONAL ACTIVATOR ALPA"/>
    <property type="match status" value="1"/>
</dbReference>
<dbReference type="Proteomes" id="UP001595722">
    <property type="component" value="Unassembled WGS sequence"/>
</dbReference>
<gene>
    <name evidence="1" type="ORF">ACFOMG_14855</name>
</gene>
<protein>
    <submittedName>
        <fullName evidence="1">Helix-turn-helix transcriptional regulator</fullName>
    </submittedName>
</protein>
<dbReference type="InterPro" id="IPR009061">
    <property type="entry name" value="DNA-bd_dom_put_sf"/>
</dbReference>
<comment type="caution">
    <text evidence="1">The sequence shown here is derived from an EMBL/GenBank/DDBJ whole genome shotgun (WGS) entry which is preliminary data.</text>
</comment>
<dbReference type="EMBL" id="JBHRYB010000014">
    <property type="protein sequence ID" value="MFC3681382.1"/>
    <property type="molecule type" value="Genomic_DNA"/>
</dbReference>
<evidence type="ECO:0000313" key="1">
    <source>
        <dbReference type="EMBL" id="MFC3681382.1"/>
    </source>
</evidence>
<dbReference type="PANTHER" id="PTHR36154">
    <property type="entry name" value="DNA-BINDING TRANSCRIPTIONAL ACTIVATOR ALPA"/>
    <property type="match status" value="1"/>
</dbReference>
<organism evidence="1 2">
    <name type="scientific">Bacterioplanoides pacificum</name>
    <dbReference type="NCBI Taxonomy" id="1171596"/>
    <lineage>
        <taxon>Bacteria</taxon>
        <taxon>Pseudomonadati</taxon>
        <taxon>Pseudomonadota</taxon>
        <taxon>Gammaproteobacteria</taxon>
        <taxon>Oceanospirillales</taxon>
        <taxon>Oceanospirillaceae</taxon>
        <taxon>Bacterioplanoides</taxon>
    </lineage>
</organism>
<proteinExistence type="predicted"/>